<dbReference type="EMBL" id="PFRH01000130">
    <property type="protein sequence ID" value="PJC52183.1"/>
    <property type="molecule type" value="Genomic_DNA"/>
</dbReference>
<protein>
    <recommendedName>
        <fullName evidence="2">Glycosyltransferase 2-like domain-containing protein</fullName>
    </recommendedName>
</protein>
<feature type="domain" description="Glycosyltransferase 2-like" evidence="2">
    <location>
        <begin position="5"/>
        <end position="141"/>
    </location>
</feature>
<feature type="transmembrane region" description="Helical" evidence="1">
    <location>
        <begin position="276"/>
        <end position="292"/>
    </location>
</feature>
<keyword evidence="1" id="KW-0812">Transmembrane</keyword>
<accession>A0A2M8F8W9</accession>
<comment type="caution">
    <text evidence="3">The sequence shown here is derived from an EMBL/GenBank/DDBJ whole genome shotgun (WGS) entry which is preliminary data.</text>
</comment>
<feature type="transmembrane region" description="Helical" evidence="1">
    <location>
        <begin position="249"/>
        <end position="270"/>
    </location>
</feature>
<feature type="transmembrane region" description="Helical" evidence="1">
    <location>
        <begin position="597"/>
        <end position="617"/>
    </location>
</feature>
<name>A0A2M8F8W9_9BACT</name>
<feature type="transmembrane region" description="Helical" evidence="1">
    <location>
        <begin position="350"/>
        <end position="366"/>
    </location>
</feature>
<keyword evidence="1" id="KW-1133">Transmembrane helix</keyword>
<feature type="transmembrane region" description="Helical" evidence="1">
    <location>
        <begin position="372"/>
        <end position="391"/>
    </location>
</feature>
<evidence type="ECO:0000313" key="3">
    <source>
        <dbReference type="EMBL" id="PJC52183.1"/>
    </source>
</evidence>
<evidence type="ECO:0000313" key="4">
    <source>
        <dbReference type="Proteomes" id="UP000231456"/>
    </source>
</evidence>
<dbReference type="PANTHER" id="PTHR10859">
    <property type="entry name" value="GLYCOSYL TRANSFERASE"/>
    <property type="match status" value="1"/>
</dbReference>
<gene>
    <name evidence="3" type="ORF">CO030_04235</name>
</gene>
<dbReference type="PANTHER" id="PTHR10859:SF91">
    <property type="entry name" value="DOLICHYL-PHOSPHATE BETA-GLUCOSYLTRANSFERASE"/>
    <property type="match status" value="1"/>
</dbReference>
<dbReference type="Gene3D" id="3.90.550.10">
    <property type="entry name" value="Spore Coat Polysaccharide Biosynthesis Protein SpsA, Chain A"/>
    <property type="match status" value="1"/>
</dbReference>
<reference evidence="4" key="1">
    <citation type="submission" date="2017-09" db="EMBL/GenBank/DDBJ databases">
        <title>Depth-based differentiation of microbial function through sediment-hosted aquifers and enrichment of novel symbionts in the deep terrestrial subsurface.</title>
        <authorList>
            <person name="Probst A.J."/>
            <person name="Ladd B."/>
            <person name="Jarett J.K."/>
            <person name="Geller-Mcgrath D.E."/>
            <person name="Sieber C.M.K."/>
            <person name="Emerson J.B."/>
            <person name="Anantharaman K."/>
            <person name="Thomas B.C."/>
            <person name="Malmstrom R."/>
            <person name="Stieglmeier M."/>
            <person name="Klingl A."/>
            <person name="Woyke T."/>
            <person name="Ryan C.M."/>
            <person name="Banfield J.F."/>
        </authorList>
    </citation>
    <scope>NUCLEOTIDE SEQUENCE [LARGE SCALE GENOMIC DNA]</scope>
</reference>
<proteinExistence type="predicted"/>
<dbReference type="Proteomes" id="UP000231456">
    <property type="component" value="Unassembled WGS sequence"/>
</dbReference>
<feature type="transmembrane region" description="Helical" evidence="1">
    <location>
        <begin position="571"/>
        <end position="590"/>
    </location>
</feature>
<feature type="transmembrane region" description="Helical" evidence="1">
    <location>
        <begin position="512"/>
        <end position="530"/>
    </location>
</feature>
<organism evidence="3 4">
    <name type="scientific">Candidatus Magasanikbacteria bacterium CG_4_9_14_0_2_um_filter_42_11</name>
    <dbReference type="NCBI Taxonomy" id="1974643"/>
    <lineage>
        <taxon>Bacteria</taxon>
        <taxon>Candidatus Magasanikiibacteriota</taxon>
    </lineage>
</organism>
<feature type="transmembrane region" description="Helical" evidence="1">
    <location>
        <begin position="487"/>
        <end position="506"/>
    </location>
</feature>
<dbReference type="GO" id="GO:0006487">
    <property type="term" value="P:protein N-linked glycosylation"/>
    <property type="evidence" value="ECO:0007669"/>
    <property type="project" value="TreeGrafter"/>
</dbReference>
<dbReference type="SUPFAM" id="SSF53448">
    <property type="entry name" value="Nucleotide-diphospho-sugar transferases"/>
    <property type="match status" value="1"/>
</dbReference>
<dbReference type="AlphaFoldDB" id="A0A2M8F8W9"/>
<feature type="transmembrane region" description="Helical" evidence="1">
    <location>
        <begin position="403"/>
        <end position="436"/>
    </location>
</feature>
<dbReference type="InterPro" id="IPR001173">
    <property type="entry name" value="Glyco_trans_2-like"/>
</dbReference>
<feature type="transmembrane region" description="Helical" evidence="1">
    <location>
        <begin position="451"/>
        <end position="466"/>
    </location>
</feature>
<dbReference type="Pfam" id="PF00535">
    <property type="entry name" value="Glycos_transf_2"/>
    <property type="match status" value="1"/>
</dbReference>
<keyword evidence="1" id="KW-0472">Membrane</keyword>
<feature type="transmembrane region" description="Helical" evidence="1">
    <location>
        <begin position="537"/>
        <end position="559"/>
    </location>
</feature>
<feature type="transmembrane region" description="Helical" evidence="1">
    <location>
        <begin position="321"/>
        <end position="343"/>
    </location>
</feature>
<sequence length="718" mass="83004">MFDFCVIVPAYNEEKNIFRTLQSLEVFFSTNEFFLQQKIAVVVVDDGSEDNTMSQLEKYKLLNSPSFTLFTPKHTTNRGKGAAIQTGIRSSEATQYGFLDADLSYDPKHLEEMVKKLRTADLVIGKREIHLRDQGYSRTRAIMSKTLRVFVRYITDIQHEDTQCGIKVFTNNVATDIVETIQQKKYSFDIELIIKSEKKGLRIETHPVQFLHSTTSNITLAQGIRYLIDIITIADTHSTINTKKIFIKFLSISFVVSMFLFGWTIFYGYFYGDEFTWLWFGSSVLAHPIEIFTKRMSTFYSPVMILFYGLMYVAVGTTTVWPYFFFGIFIHTLVSAIAGMLIYKMTSSRVAGWLGVLLTACAGGAFEPLVWVASNMHSIATLFILSSVYFYTNYLQQQKKLSLFFSTVFFLLALGTKETAIVLPALLVTICIYHYVHPTIRTAVSWTKTHIGYWLTILSVSLYYLYKQYQWQHASIWVTEGIFDIQLHSFLRIPYIFLDFFIPIGLLEKSNLMAAILGILAISMGLWILWKYSKIPIMWFGMGWIGISILPTLFFNINLVWWEPLSSRYTYLPRIGMVCILAGIMAYHIRHNTSKKIIHINVAILLLFACFQIIFMFKKTQTEYPYVYNTGRTLVTQVSSLREKHIEHVYISPDRPFSNNIADMIGAMKIYAEIPEENIIFATSTEQIETFKNNLHDFEAVLYWDHKRETYQIILGTK</sequence>
<dbReference type="InterPro" id="IPR029044">
    <property type="entry name" value="Nucleotide-diphossugar_trans"/>
</dbReference>
<evidence type="ECO:0000256" key="1">
    <source>
        <dbReference type="SAM" id="Phobius"/>
    </source>
</evidence>
<evidence type="ECO:0000259" key="2">
    <source>
        <dbReference type="Pfam" id="PF00535"/>
    </source>
</evidence>
<feature type="transmembrane region" description="Helical" evidence="1">
    <location>
        <begin position="299"/>
        <end position="315"/>
    </location>
</feature>